<dbReference type="SUPFAM" id="SSF54211">
    <property type="entry name" value="Ribosomal protein S5 domain 2-like"/>
    <property type="match status" value="1"/>
</dbReference>
<organism evidence="6 7">
    <name type="scientific">Geosporobacter ferrireducens</name>
    <dbReference type="NCBI Taxonomy" id="1424294"/>
    <lineage>
        <taxon>Bacteria</taxon>
        <taxon>Bacillati</taxon>
        <taxon>Bacillota</taxon>
        <taxon>Clostridia</taxon>
        <taxon>Peptostreptococcales</taxon>
        <taxon>Thermotaleaceae</taxon>
        <taxon>Geosporobacter</taxon>
    </lineage>
</organism>
<dbReference type="Gene3D" id="3.30.565.10">
    <property type="entry name" value="Histidine kinase-like ATPase, C-terminal domain"/>
    <property type="match status" value="1"/>
</dbReference>
<dbReference type="GO" id="GO:0051082">
    <property type="term" value="F:unfolded protein binding"/>
    <property type="evidence" value="ECO:0007669"/>
    <property type="project" value="InterPro"/>
</dbReference>
<dbReference type="KEGG" id="gfe:Gferi_12475"/>
<dbReference type="InterPro" id="IPR020568">
    <property type="entry name" value="Ribosomal_Su5_D2-typ_SF"/>
</dbReference>
<accession>A0A1D8GHG3</accession>
<keyword evidence="3 5" id="KW-0067">ATP-binding</keyword>
<name>A0A1D8GHG3_9FIRM</name>
<dbReference type="STRING" id="1424294.Gferi_12475"/>
<keyword evidence="2 5" id="KW-0547">Nucleotide-binding</keyword>
<evidence type="ECO:0000313" key="6">
    <source>
        <dbReference type="EMBL" id="AOT70336.1"/>
    </source>
</evidence>
<dbReference type="PANTHER" id="PTHR11528">
    <property type="entry name" value="HEAT SHOCK PROTEIN 90 FAMILY MEMBER"/>
    <property type="match status" value="1"/>
</dbReference>
<feature type="binding site" evidence="5">
    <location>
        <position position="336"/>
    </location>
    <ligand>
        <name>ATP</name>
        <dbReference type="ChEBI" id="CHEBI:30616"/>
    </ligand>
</feature>
<dbReference type="FunFam" id="3.30.565.10:FF:000076">
    <property type="entry name" value="Molecular chaperone HtpG"/>
    <property type="match status" value="1"/>
</dbReference>
<evidence type="ECO:0000256" key="1">
    <source>
        <dbReference type="ARBA" id="ARBA00008239"/>
    </source>
</evidence>
<protein>
    <submittedName>
        <fullName evidence="6">Molecular chaperone HtpG</fullName>
    </submittedName>
</protein>
<dbReference type="InterPro" id="IPR001404">
    <property type="entry name" value="Hsp90_fam"/>
</dbReference>
<dbReference type="Gene3D" id="1.20.120.790">
    <property type="entry name" value="Heat shock protein 90, C-terminal domain"/>
    <property type="match status" value="1"/>
</dbReference>
<reference evidence="6 7" key="1">
    <citation type="submission" date="2016-09" db="EMBL/GenBank/DDBJ databases">
        <title>Genomic analysis reveals versatility of anaerobic energy metabolism of Geosporobacter ferrireducens IRF9 of phylum Firmicutes.</title>
        <authorList>
            <person name="Kim S.-J."/>
        </authorList>
    </citation>
    <scope>NUCLEOTIDE SEQUENCE [LARGE SCALE GENOMIC DNA]</scope>
    <source>
        <strain evidence="6 7">IRF9</strain>
    </source>
</reference>
<dbReference type="OrthoDB" id="9802640at2"/>
<dbReference type="PRINTS" id="PR00775">
    <property type="entry name" value="HEATSHOCK90"/>
</dbReference>
<dbReference type="GO" id="GO:0016887">
    <property type="term" value="F:ATP hydrolysis activity"/>
    <property type="evidence" value="ECO:0007669"/>
    <property type="project" value="InterPro"/>
</dbReference>
<dbReference type="SUPFAM" id="SSF110942">
    <property type="entry name" value="HSP90 C-terminal domain"/>
    <property type="match status" value="1"/>
</dbReference>
<dbReference type="GO" id="GO:0140662">
    <property type="term" value="F:ATP-dependent protein folding chaperone"/>
    <property type="evidence" value="ECO:0007669"/>
    <property type="project" value="InterPro"/>
</dbReference>
<dbReference type="NCBIfam" id="NF003555">
    <property type="entry name" value="PRK05218.1"/>
    <property type="match status" value="1"/>
</dbReference>
<dbReference type="InterPro" id="IPR020575">
    <property type="entry name" value="Hsp90_N"/>
</dbReference>
<dbReference type="AlphaFoldDB" id="A0A1D8GHG3"/>
<dbReference type="Pfam" id="PF00183">
    <property type="entry name" value="HSP90"/>
    <property type="match status" value="1"/>
</dbReference>
<dbReference type="Gene3D" id="3.40.50.11260">
    <property type="match status" value="1"/>
</dbReference>
<dbReference type="Pfam" id="PF13589">
    <property type="entry name" value="HATPase_c_3"/>
    <property type="match status" value="1"/>
</dbReference>
<feature type="binding site" evidence="5">
    <location>
        <position position="84"/>
    </location>
    <ligand>
        <name>ATP</name>
        <dbReference type="ChEBI" id="CHEBI:30616"/>
    </ligand>
</feature>
<dbReference type="RefSeq" id="WP_069976987.1">
    <property type="nucleotide sequence ID" value="NZ_CP017269.1"/>
</dbReference>
<feature type="binding site" evidence="5">
    <location>
        <position position="33"/>
    </location>
    <ligand>
        <name>ATP</name>
        <dbReference type="ChEBI" id="CHEBI:30616"/>
    </ligand>
</feature>
<evidence type="ECO:0000256" key="2">
    <source>
        <dbReference type="ARBA" id="ARBA00022741"/>
    </source>
</evidence>
<dbReference type="PIRSF" id="PIRSF002583">
    <property type="entry name" value="Hsp90"/>
    <property type="match status" value="1"/>
</dbReference>
<dbReference type="InterPro" id="IPR036890">
    <property type="entry name" value="HATPase_C_sf"/>
</dbReference>
<keyword evidence="7" id="KW-1185">Reference proteome</keyword>
<gene>
    <name evidence="6" type="ORF">Gferi_12475</name>
</gene>
<evidence type="ECO:0000313" key="7">
    <source>
        <dbReference type="Proteomes" id="UP000095743"/>
    </source>
</evidence>
<evidence type="ECO:0000256" key="4">
    <source>
        <dbReference type="ARBA" id="ARBA00023186"/>
    </source>
</evidence>
<dbReference type="SUPFAM" id="SSF55874">
    <property type="entry name" value="ATPase domain of HSP90 chaperone/DNA topoisomerase II/histidine kinase"/>
    <property type="match status" value="1"/>
</dbReference>
<feature type="binding site" evidence="5">
    <location>
        <position position="37"/>
    </location>
    <ligand>
        <name>ATP</name>
        <dbReference type="ChEBI" id="CHEBI:30616"/>
    </ligand>
</feature>
<dbReference type="GO" id="GO:0005524">
    <property type="term" value="F:ATP binding"/>
    <property type="evidence" value="ECO:0007669"/>
    <property type="project" value="UniProtKB-KW"/>
</dbReference>
<dbReference type="InterPro" id="IPR037196">
    <property type="entry name" value="HSP90_C"/>
</dbReference>
<feature type="binding site" evidence="5">
    <location>
        <begin position="99"/>
        <end position="100"/>
    </location>
    <ligand>
        <name>ATP</name>
        <dbReference type="ChEBI" id="CHEBI:30616"/>
    </ligand>
</feature>
<evidence type="ECO:0000256" key="3">
    <source>
        <dbReference type="ARBA" id="ARBA00022840"/>
    </source>
</evidence>
<dbReference type="Proteomes" id="UP000095743">
    <property type="component" value="Chromosome"/>
</dbReference>
<evidence type="ECO:0000256" key="5">
    <source>
        <dbReference type="PIRSR" id="PIRSR002583-1"/>
    </source>
</evidence>
<keyword evidence="4" id="KW-0143">Chaperone</keyword>
<dbReference type="Gene3D" id="3.30.230.80">
    <property type="match status" value="1"/>
</dbReference>
<feature type="binding site" evidence="5">
    <location>
        <position position="79"/>
    </location>
    <ligand>
        <name>ATP</name>
        <dbReference type="ChEBI" id="CHEBI:30616"/>
    </ligand>
</feature>
<dbReference type="CDD" id="cd16927">
    <property type="entry name" value="HATPase_Hsp90-like"/>
    <property type="match status" value="1"/>
</dbReference>
<comment type="similarity">
    <text evidence="1">Belongs to the heat shock protein 90 family.</text>
</comment>
<proteinExistence type="inferred from homology"/>
<sequence>MSKQKGNLSIHSENIFPIIKKWLYSDHDIFIRELISNGCDAITKLKRLHSLGEADLNGETDFQVKVVLDRTARTLKFIDNGIGMTDEEVKKYINQIAFSGAEDFLKNYKDKGDTDQIIGHFGLGFYSAFMVADVVEIHTRSYKQDAPAVKWRCDGGTEFEMEDGSRTERGTEITLHLGQDGETFLSEYTVKDTIEKYCSFMPYPLYFEVADKEPEKDKDGNIIITEPEALNDVSPLYLKQPNACTDEEYKDFYRKTFRDFKEPLFWIHLNMDYPFNLKGILYFPKLNTEFDTIEGRIKLYNSQVFVADNIKEVIPEFLLLLKGVIDCPDLPLNVSRSFLQNDGFVRKISDYITKKVADKLNSLFKENRAEFEKFWDDISPFVKYGLIKDNKFYEKIEGIVLYKTTGEQYVTAQEYLEKHTGKLEKQIYYVSDPIQQAQYIKLLKEHEVEAVVLDHSIDSAFISHIEMKKNDISFKRVDSDISELMKDADQGVDEETKNKEIEALTTIFKKALNKENCKLQLENLKSGDIAAMIILSEDSRRMQEMMQRYSLGGFNPGVMPSEEILVLNKKHPLIQYCLKHAGEASEVLNLVAQQIYDLAVLSHKPLEPEAMTSFIQRSNEIMKRMIQN</sequence>
<dbReference type="EMBL" id="CP017269">
    <property type="protein sequence ID" value="AOT70336.1"/>
    <property type="molecule type" value="Genomic_DNA"/>
</dbReference>
<feature type="binding site" evidence="5">
    <location>
        <position position="171"/>
    </location>
    <ligand>
        <name>ATP</name>
        <dbReference type="ChEBI" id="CHEBI:30616"/>
    </ligand>
</feature>